<organism evidence="2 3">
    <name type="scientific">Paramagnetospirillum kuznetsovii</name>
    <dbReference type="NCBI Taxonomy" id="2053833"/>
    <lineage>
        <taxon>Bacteria</taxon>
        <taxon>Pseudomonadati</taxon>
        <taxon>Pseudomonadota</taxon>
        <taxon>Alphaproteobacteria</taxon>
        <taxon>Rhodospirillales</taxon>
        <taxon>Magnetospirillaceae</taxon>
        <taxon>Paramagnetospirillum</taxon>
    </lineage>
</organism>
<evidence type="ECO:0000313" key="3">
    <source>
        <dbReference type="Proteomes" id="UP000251075"/>
    </source>
</evidence>
<keyword evidence="1" id="KW-0812">Transmembrane</keyword>
<evidence type="ECO:0000313" key="2">
    <source>
        <dbReference type="EMBL" id="RAU23327.1"/>
    </source>
</evidence>
<keyword evidence="1" id="KW-0472">Membrane</keyword>
<keyword evidence="3" id="KW-1185">Reference proteome</keyword>
<feature type="transmembrane region" description="Helical" evidence="1">
    <location>
        <begin position="47"/>
        <end position="69"/>
    </location>
</feature>
<protein>
    <submittedName>
        <fullName evidence="2">Uncharacterized protein</fullName>
    </submittedName>
</protein>
<feature type="transmembrane region" description="Helical" evidence="1">
    <location>
        <begin position="21"/>
        <end position="41"/>
    </location>
</feature>
<proteinExistence type="predicted"/>
<dbReference type="Proteomes" id="UP000251075">
    <property type="component" value="Unassembled WGS sequence"/>
</dbReference>
<gene>
    <name evidence="2" type="ORF">CU669_04115</name>
</gene>
<comment type="caution">
    <text evidence="2">The sequence shown here is derived from an EMBL/GenBank/DDBJ whole genome shotgun (WGS) entry which is preliminary data.</text>
</comment>
<dbReference type="AlphaFoldDB" id="A0A364P2E2"/>
<feature type="transmembrane region" description="Helical" evidence="1">
    <location>
        <begin position="160"/>
        <end position="179"/>
    </location>
</feature>
<dbReference type="EMBL" id="PGTO01000002">
    <property type="protein sequence ID" value="RAU23327.1"/>
    <property type="molecule type" value="Genomic_DNA"/>
</dbReference>
<dbReference type="OrthoDB" id="7336168at2"/>
<sequence length="233" mass="25180">MGLFRFCRHALRSFVILMEQFPAFMRLAWVCVGVSIVSTAVGERYPLLAGVTDLLARGVFAVAWLRLVARGEMPTRMAYFRLGRREVFTAFGWMLAETFVTFPAQVIGASLAMATGIPLADAAMPLLGFTHLLIGAVYLLPAEAALEQESGADGWRLPDVIMKGGVAVSIAVALAWLPANLLMEAARMLPDMEILEGLTLVQTVAIALRYLAMAITAGTVALIWNELTAKPAP</sequence>
<name>A0A364P2E2_9PROT</name>
<feature type="transmembrane region" description="Helical" evidence="1">
    <location>
        <begin position="90"/>
        <end position="116"/>
    </location>
</feature>
<evidence type="ECO:0000256" key="1">
    <source>
        <dbReference type="SAM" id="Phobius"/>
    </source>
</evidence>
<accession>A0A364P2E2</accession>
<feature type="transmembrane region" description="Helical" evidence="1">
    <location>
        <begin position="199"/>
        <end position="224"/>
    </location>
</feature>
<reference evidence="2 3" key="1">
    <citation type="submission" date="2017-11" db="EMBL/GenBank/DDBJ databases">
        <title>Draft genome sequence of magnetotactic bacterium Magnetospirillum kuznetsovii LBB-42.</title>
        <authorList>
            <person name="Grouzdev D.S."/>
            <person name="Rysina M.S."/>
            <person name="Baslerov R.V."/>
            <person name="Koziaeva V."/>
        </authorList>
    </citation>
    <scope>NUCLEOTIDE SEQUENCE [LARGE SCALE GENOMIC DNA]</scope>
    <source>
        <strain evidence="2 3">LBB-42</strain>
    </source>
</reference>
<feature type="transmembrane region" description="Helical" evidence="1">
    <location>
        <begin position="122"/>
        <end position="140"/>
    </location>
</feature>
<dbReference type="RefSeq" id="WP_112142524.1">
    <property type="nucleotide sequence ID" value="NZ_PGTO01000002.1"/>
</dbReference>
<keyword evidence="1" id="KW-1133">Transmembrane helix</keyword>